<reference evidence="1 2" key="1">
    <citation type="journal article" date="2015" name="Genome Announc.">
        <title>Genome Assemblies of Three Soil-Associated Devosia species: D. insulae, D. limi, and D. soli.</title>
        <authorList>
            <person name="Hassan Y.I."/>
            <person name="Lepp D."/>
            <person name="Zhou T."/>
        </authorList>
    </citation>
    <scope>NUCLEOTIDE SEQUENCE [LARGE SCALE GENOMIC DNA]</scope>
    <source>
        <strain evidence="1 2">DS-56</strain>
    </source>
</reference>
<sequence length="82" mass="9528">MTTIDLDESPLAIRHNTDPGFIRRLLRRALQRHRERATLTGLSRMQPHLLRDMGIEPGDIFDALDGKRSSVLFNPMRKPDHR</sequence>
<dbReference type="OrthoDB" id="7951036at2"/>
<dbReference type="EMBL" id="LAJE02000258">
    <property type="protein sequence ID" value="OEO29770.1"/>
    <property type="molecule type" value="Genomic_DNA"/>
</dbReference>
<evidence type="ECO:0008006" key="3">
    <source>
        <dbReference type="Google" id="ProtNLM"/>
    </source>
</evidence>
<organism evidence="1 2">
    <name type="scientific">Devosia insulae DS-56</name>
    <dbReference type="NCBI Taxonomy" id="1116389"/>
    <lineage>
        <taxon>Bacteria</taxon>
        <taxon>Pseudomonadati</taxon>
        <taxon>Pseudomonadota</taxon>
        <taxon>Alphaproteobacteria</taxon>
        <taxon>Hyphomicrobiales</taxon>
        <taxon>Devosiaceae</taxon>
        <taxon>Devosia</taxon>
    </lineage>
</organism>
<dbReference type="Proteomes" id="UP000095463">
    <property type="component" value="Unassembled WGS sequence"/>
</dbReference>
<name>A0A1E5XMD7_9HYPH</name>
<evidence type="ECO:0000313" key="2">
    <source>
        <dbReference type="Proteomes" id="UP000095463"/>
    </source>
</evidence>
<evidence type="ECO:0000313" key="1">
    <source>
        <dbReference type="EMBL" id="OEO29770.1"/>
    </source>
</evidence>
<accession>A0A1E5XMD7</accession>
<keyword evidence="2" id="KW-1185">Reference proteome</keyword>
<protein>
    <recommendedName>
        <fullName evidence="3">DUF1127 domain-containing protein</fullName>
    </recommendedName>
</protein>
<dbReference type="RefSeq" id="WP_069911004.1">
    <property type="nucleotide sequence ID" value="NZ_LAJE02000258.1"/>
</dbReference>
<comment type="caution">
    <text evidence="1">The sequence shown here is derived from an EMBL/GenBank/DDBJ whole genome shotgun (WGS) entry which is preliminary data.</text>
</comment>
<proteinExistence type="predicted"/>
<dbReference type="AlphaFoldDB" id="A0A1E5XMD7"/>
<gene>
    <name evidence="1" type="ORF">VW23_024245</name>
</gene>